<dbReference type="SUPFAM" id="SSF46946">
    <property type="entry name" value="S13-like H2TH domain"/>
    <property type="match status" value="1"/>
</dbReference>
<evidence type="ECO:0000256" key="5">
    <source>
        <dbReference type="ARBA" id="ARBA00023125"/>
    </source>
</evidence>
<dbReference type="Pfam" id="PF01149">
    <property type="entry name" value="Fapy_DNA_glyco"/>
    <property type="match status" value="1"/>
</dbReference>
<dbReference type="SMART" id="SM00898">
    <property type="entry name" value="Fapy_DNA_glyco"/>
    <property type="match status" value="1"/>
</dbReference>
<evidence type="ECO:0000313" key="12">
    <source>
        <dbReference type="EMBL" id="KAK5086090.1"/>
    </source>
</evidence>
<evidence type="ECO:0000256" key="7">
    <source>
        <dbReference type="ARBA" id="ARBA00023239"/>
    </source>
</evidence>
<dbReference type="SUPFAM" id="SSF81624">
    <property type="entry name" value="N-terminal domain of MutM-like DNA repair proteins"/>
    <property type="match status" value="1"/>
</dbReference>
<evidence type="ECO:0000313" key="13">
    <source>
        <dbReference type="Proteomes" id="UP001345013"/>
    </source>
</evidence>
<dbReference type="InterPro" id="IPR035937">
    <property type="entry name" value="FPG_N"/>
</dbReference>
<organism evidence="12 13">
    <name type="scientific">Lithohypha guttulata</name>
    <dbReference type="NCBI Taxonomy" id="1690604"/>
    <lineage>
        <taxon>Eukaryota</taxon>
        <taxon>Fungi</taxon>
        <taxon>Dikarya</taxon>
        <taxon>Ascomycota</taxon>
        <taxon>Pezizomycotina</taxon>
        <taxon>Eurotiomycetes</taxon>
        <taxon>Chaetothyriomycetidae</taxon>
        <taxon>Chaetothyriales</taxon>
        <taxon>Trichomeriaceae</taxon>
        <taxon>Lithohypha</taxon>
    </lineage>
</organism>
<comment type="catalytic activity">
    <reaction evidence="1">
        <text>Hydrolysis of DNA containing ring-opened 7-methylguanine residues, releasing 2,6-diamino-4-hydroxy-5-(N-methyl)formamidopyrimidine.</text>
        <dbReference type="EC" id="3.2.2.23"/>
    </reaction>
</comment>
<protein>
    <recommendedName>
        <fullName evidence="11">Formamidopyrimidine-DNA glycosylase catalytic domain-containing protein</fullName>
    </recommendedName>
</protein>
<dbReference type="Gene3D" id="1.10.8.50">
    <property type="match status" value="1"/>
</dbReference>
<keyword evidence="9" id="KW-0326">Glycosidase</keyword>
<evidence type="ECO:0000256" key="4">
    <source>
        <dbReference type="ARBA" id="ARBA00022801"/>
    </source>
</evidence>
<dbReference type="PANTHER" id="PTHR22993:SF9">
    <property type="entry name" value="FORMAMIDOPYRIMIDINE-DNA GLYCOSYLASE"/>
    <property type="match status" value="1"/>
</dbReference>
<comment type="caution">
    <text evidence="12">The sequence shown here is derived from an EMBL/GenBank/DDBJ whole genome shotgun (WGS) entry which is preliminary data.</text>
</comment>
<keyword evidence="7" id="KW-0456">Lyase</keyword>
<dbReference type="PROSITE" id="PS51068">
    <property type="entry name" value="FPG_CAT"/>
    <property type="match status" value="1"/>
</dbReference>
<feature type="compositionally biased region" description="Basic residues" evidence="10">
    <location>
        <begin position="353"/>
        <end position="362"/>
    </location>
</feature>
<dbReference type="EMBL" id="JAVRRG010000101">
    <property type="protein sequence ID" value="KAK5086090.1"/>
    <property type="molecule type" value="Genomic_DNA"/>
</dbReference>
<feature type="domain" description="Formamidopyrimidine-DNA glycosylase catalytic" evidence="11">
    <location>
        <begin position="2"/>
        <end position="135"/>
    </location>
</feature>
<dbReference type="SMART" id="SM01232">
    <property type="entry name" value="H2TH"/>
    <property type="match status" value="1"/>
</dbReference>
<dbReference type="InterPro" id="IPR012319">
    <property type="entry name" value="FPG_cat"/>
</dbReference>
<dbReference type="InterPro" id="IPR015886">
    <property type="entry name" value="H2TH_FPG"/>
</dbReference>
<keyword evidence="6" id="KW-0234">DNA repair</keyword>
<accession>A0ABR0K400</accession>
<keyword evidence="5" id="KW-0238">DNA-binding</keyword>
<evidence type="ECO:0000256" key="2">
    <source>
        <dbReference type="ARBA" id="ARBA00009409"/>
    </source>
</evidence>
<name>A0ABR0K400_9EURO</name>
<keyword evidence="13" id="KW-1185">Reference proteome</keyword>
<dbReference type="Pfam" id="PF06831">
    <property type="entry name" value="H2TH"/>
    <property type="match status" value="1"/>
</dbReference>
<evidence type="ECO:0000256" key="3">
    <source>
        <dbReference type="ARBA" id="ARBA00022763"/>
    </source>
</evidence>
<dbReference type="PANTHER" id="PTHR22993">
    <property type="entry name" value="FORMAMIDOPYRIMIDINE-DNA GLYCOSYLASE"/>
    <property type="match status" value="1"/>
</dbReference>
<sequence>MPEIGEVARAVHYIRKHLVGKTLQKVTAVEDGNVFGKVGTSHTEIMTKLTGKKVVDAGQQGKYFWMIMSSPPHPVMHFGMAGWFKFKSEHSYYYKKKDNEESEEWPPKYWKVLFETDGKGNEKVEAAFVDLRRFGRFRLVDCPAKDIREHTPLAENGPDPVQDKDVVTVDWLKELCQRKKVPIKAMLLDQANISGIGNWVGDEIMYDARMHPEQYANTLSADEVKKLHKSIHYVCGTAVDLLADSDQFPESWLFKHRWGKGKKDAPTALPNGEKIVFLTVGGRTSAVIPSVQKKTGPVAKEISEAEEDVKPKKAKASKKQKAEVVEDPEEKPKRTATKKRAKEVDSEEETKATPKKRARGKKASAAGNEDVEEVPKTNGHAGKPNKFAKKGGKNTKVEETDEEAELEAQPNKPPLKKGTRTATPRNEGAEEVVDRRRRSGRLRK</sequence>
<feature type="region of interest" description="Disordered" evidence="10">
    <location>
        <begin position="291"/>
        <end position="444"/>
    </location>
</feature>
<proteinExistence type="inferred from homology"/>
<gene>
    <name evidence="12" type="ORF">LTR24_007095</name>
</gene>
<reference evidence="12 13" key="1">
    <citation type="submission" date="2023-08" db="EMBL/GenBank/DDBJ databases">
        <title>Black Yeasts Isolated from many extreme environments.</title>
        <authorList>
            <person name="Coleine C."/>
            <person name="Stajich J.E."/>
            <person name="Selbmann L."/>
        </authorList>
    </citation>
    <scope>NUCLEOTIDE SEQUENCE [LARGE SCALE GENOMIC DNA]</scope>
    <source>
        <strain evidence="12 13">CCFEE 5885</strain>
    </source>
</reference>
<evidence type="ECO:0000256" key="8">
    <source>
        <dbReference type="ARBA" id="ARBA00023268"/>
    </source>
</evidence>
<feature type="compositionally biased region" description="Basic residues" evidence="10">
    <location>
        <begin position="435"/>
        <end position="444"/>
    </location>
</feature>
<evidence type="ECO:0000256" key="6">
    <source>
        <dbReference type="ARBA" id="ARBA00023204"/>
    </source>
</evidence>
<dbReference type="InterPro" id="IPR010979">
    <property type="entry name" value="Ribosomal_uS13-like_H2TH"/>
</dbReference>
<evidence type="ECO:0000259" key="11">
    <source>
        <dbReference type="PROSITE" id="PS51068"/>
    </source>
</evidence>
<dbReference type="Proteomes" id="UP001345013">
    <property type="component" value="Unassembled WGS sequence"/>
</dbReference>
<dbReference type="CDD" id="cd08972">
    <property type="entry name" value="PF_Nei_N"/>
    <property type="match status" value="1"/>
</dbReference>
<evidence type="ECO:0000256" key="10">
    <source>
        <dbReference type="SAM" id="MobiDB-lite"/>
    </source>
</evidence>
<dbReference type="Gene3D" id="3.20.190.10">
    <property type="entry name" value="MutM-like, N-terminal"/>
    <property type="match status" value="1"/>
</dbReference>
<keyword evidence="8" id="KW-0511">Multifunctional enzyme</keyword>
<keyword evidence="4" id="KW-0378">Hydrolase</keyword>
<comment type="similarity">
    <text evidence="2">Belongs to the FPG family.</text>
</comment>
<evidence type="ECO:0000256" key="9">
    <source>
        <dbReference type="ARBA" id="ARBA00023295"/>
    </source>
</evidence>
<evidence type="ECO:0000256" key="1">
    <source>
        <dbReference type="ARBA" id="ARBA00001668"/>
    </source>
</evidence>
<keyword evidence="3" id="KW-0227">DNA damage</keyword>